<dbReference type="SUPFAM" id="SSF52540">
    <property type="entry name" value="P-loop containing nucleoside triphosphate hydrolases"/>
    <property type="match status" value="1"/>
</dbReference>
<evidence type="ECO:0000256" key="7">
    <source>
        <dbReference type="PIRSR" id="PIRSR006809-2"/>
    </source>
</evidence>
<organism evidence="9 10">
    <name type="scientific">Blochmanniella vafra (strain BVAF)</name>
    <dbReference type="NCBI Taxonomy" id="859654"/>
    <lineage>
        <taxon>Bacteria</taxon>
        <taxon>Pseudomonadati</taxon>
        <taxon>Pseudomonadota</taxon>
        <taxon>Gammaproteobacteria</taxon>
        <taxon>Enterobacterales</taxon>
        <taxon>Enterobacteriaceae</taxon>
        <taxon>ant endosymbionts</taxon>
        <taxon>Candidatus Blochmanniella</taxon>
    </lineage>
</organism>
<dbReference type="Proteomes" id="UP000007464">
    <property type="component" value="Chromosome"/>
</dbReference>
<keyword evidence="5" id="KW-0963">Cytoplasm</keyword>
<feature type="binding site" evidence="7">
    <location>
        <position position="234"/>
    </location>
    <ligand>
        <name>Mg(2+)</name>
        <dbReference type="ChEBI" id="CHEBI:18420"/>
    </ligand>
</feature>
<evidence type="ECO:0000313" key="9">
    <source>
        <dbReference type="EMBL" id="ADV33489.1"/>
    </source>
</evidence>
<dbReference type="STRING" id="859654.BVAF_080"/>
<dbReference type="Gene3D" id="6.10.250.2860">
    <property type="match status" value="1"/>
</dbReference>
<name>E8Q6P8_BLOVB</name>
<dbReference type="Pfam" id="PF13167">
    <property type="entry name" value="GTP-bdg_N"/>
    <property type="match status" value="1"/>
</dbReference>
<feature type="binding site" evidence="6">
    <location>
        <begin position="346"/>
        <end position="348"/>
    </location>
    <ligand>
        <name>GTP</name>
        <dbReference type="ChEBI" id="CHEBI:37565"/>
    </ligand>
</feature>
<dbReference type="InterPro" id="IPR027417">
    <property type="entry name" value="P-loop_NTPase"/>
</dbReference>
<keyword evidence="4 5" id="KW-0342">GTP-binding</keyword>
<dbReference type="NCBIfam" id="NF008280">
    <property type="entry name" value="PRK11058.1"/>
    <property type="match status" value="1"/>
</dbReference>
<dbReference type="GO" id="GO:0005737">
    <property type="term" value="C:cytoplasm"/>
    <property type="evidence" value="ECO:0007669"/>
    <property type="project" value="UniProtKB-SubCell"/>
</dbReference>
<feature type="binding site" evidence="7">
    <location>
        <position position="214"/>
    </location>
    <ligand>
        <name>Mg(2+)</name>
        <dbReference type="ChEBI" id="CHEBI:18420"/>
    </ligand>
</feature>
<evidence type="ECO:0000256" key="2">
    <source>
        <dbReference type="ARBA" id="ARBA00022741"/>
    </source>
</evidence>
<dbReference type="AlphaFoldDB" id="E8Q6P8"/>
<keyword evidence="10" id="KW-1185">Reference proteome</keyword>
<dbReference type="PRINTS" id="PR00326">
    <property type="entry name" value="GTP1OBG"/>
</dbReference>
<evidence type="ECO:0000256" key="6">
    <source>
        <dbReference type="PIRSR" id="PIRSR006809-1"/>
    </source>
</evidence>
<feature type="binding site" evidence="6">
    <location>
        <begin position="254"/>
        <end position="257"/>
    </location>
    <ligand>
        <name>GTP</name>
        <dbReference type="ChEBI" id="CHEBI:37565"/>
    </ligand>
</feature>
<dbReference type="EMBL" id="CP002189">
    <property type="protein sequence ID" value="ADV33489.1"/>
    <property type="molecule type" value="Genomic_DNA"/>
</dbReference>
<dbReference type="PANTHER" id="PTHR10229">
    <property type="entry name" value="GTP-BINDING PROTEIN HFLX"/>
    <property type="match status" value="1"/>
</dbReference>
<keyword evidence="2 5" id="KW-0547">Nucleotide-binding</keyword>
<dbReference type="InterPro" id="IPR030394">
    <property type="entry name" value="G_HFLX_dom"/>
</dbReference>
<dbReference type="InterPro" id="IPR025121">
    <property type="entry name" value="GTPase_HflX_N"/>
</dbReference>
<dbReference type="Gene3D" id="3.40.50.300">
    <property type="entry name" value="P-loop containing nucleotide triphosphate hydrolases"/>
    <property type="match status" value="1"/>
</dbReference>
<dbReference type="Gene3D" id="3.40.50.11060">
    <property type="entry name" value="GTPase HflX, N-terminal domain"/>
    <property type="match status" value="1"/>
</dbReference>
<evidence type="ECO:0000259" key="8">
    <source>
        <dbReference type="PROSITE" id="PS51705"/>
    </source>
</evidence>
<keyword evidence="1 7" id="KW-0479">Metal-binding</keyword>
<dbReference type="FunFam" id="3.40.50.300:FF:000173">
    <property type="entry name" value="GTPase HflX"/>
    <property type="match status" value="1"/>
</dbReference>
<dbReference type="PANTHER" id="PTHR10229:SF0">
    <property type="entry name" value="GTP-BINDING PROTEIN 6-RELATED"/>
    <property type="match status" value="1"/>
</dbReference>
<proteinExistence type="inferred from homology"/>
<dbReference type="GO" id="GO:0005525">
    <property type="term" value="F:GTP binding"/>
    <property type="evidence" value="ECO:0007669"/>
    <property type="project" value="UniProtKB-UniRule"/>
</dbReference>
<comment type="cofactor">
    <cofactor evidence="7">
        <name>Mg(2+)</name>
        <dbReference type="ChEBI" id="CHEBI:18420"/>
    </cofactor>
</comment>
<accession>E8Q6P8</accession>
<feature type="binding site" evidence="6">
    <location>
        <begin position="320"/>
        <end position="323"/>
    </location>
    <ligand>
        <name>GTP</name>
        <dbReference type="ChEBI" id="CHEBI:37565"/>
    </ligand>
</feature>
<feature type="binding site" evidence="6">
    <location>
        <begin position="207"/>
        <end position="214"/>
    </location>
    <ligand>
        <name>GTP</name>
        <dbReference type="ChEBI" id="CHEBI:37565"/>
    </ligand>
</feature>
<gene>
    <name evidence="5 9" type="primary">hflX</name>
    <name evidence="9" type="ordered locus">BVAF_080</name>
</gene>
<evidence type="ECO:0000256" key="4">
    <source>
        <dbReference type="ARBA" id="ARBA00023134"/>
    </source>
</evidence>
<dbReference type="NCBIfam" id="TIGR03156">
    <property type="entry name" value="GTP_HflX"/>
    <property type="match status" value="1"/>
</dbReference>
<dbReference type="GO" id="GO:0043022">
    <property type="term" value="F:ribosome binding"/>
    <property type="evidence" value="ECO:0007669"/>
    <property type="project" value="TreeGrafter"/>
</dbReference>
<dbReference type="GO" id="GO:0046872">
    <property type="term" value="F:metal ion binding"/>
    <property type="evidence" value="ECO:0007669"/>
    <property type="project" value="UniProtKB-KW"/>
</dbReference>
<evidence type="ECO:0000256" key="3">
    <source>
        <dbReference type="ARBA" id="ARBA00022842"/>
    </source>
</evidence>
<dbReference type="Pfam" id="PF16360">
    <property type="entry name" value="GTP-bdg_M"/>
    <property type="match status" value="1"/>
</dbReference>
<dbReference type="Pfam" id="PF01926">
    <property type="entry name" value="MMR_HSR1"/>
    <property type="match status" value="1"/>
</dbReference>
<dbReference type="HAMAP" id="MF_00900">
    <property type="entry name" value="GTPase_HflX"/>
    <property type="match status" value="1"/>
</dbReference>
<comment type="similarity">
    <text evidence="5">Belongs to the TRAFAC class OBG-HflX-like GTPase superfamily. HflX GTPase family.</text>
</comment>
<dbReference type="PROSITE" id="PS51705">
    <property type="entry name" value="G_HFLX"/>
    <property type="match status" value="1"/>
</dbReference>
<dbReference type="HOGENOM" id="CLU_019597_1_0_6"/>
<dbReference type="InterPro" id="IPR006073">
    <property type="entry name" value="GTP-bd"/>
</dbReference>
<feature type="binding site" evidence="6">
    <location>
        <begin position="232"/>
        <end position="236"/>
    </location>
    <ligand>
        <name>GTP</name>
        <dbReference type="ChEBI" id="CHEBI:37565"/>
    </ligand>
</feature>
<dbReference type="OrthoDB" id="9812272at2"/>
<comment type="subunit">
    <text evidence="5">Monomer. Associates with the 50S ribosomal subunit.</text>
</comment>
<protein>
    <recommendedName>
        <fullName evidence="5">GTPase HflX</fullName>
    </recommendedName>
    <alternativeName>
        <fullName evidence="5">GTP-binding protein HflX</fullName>
    </alternativeName>
</protein>
<evidence type="ECO:0000313" key="10">
    <source>
        <dbReference type="Proteomes" id="UP000007464"/>
    </source>
</evidence>
<dbReference type="InterPro" id="IPR042108">
    <property type="entry name" value="GTPase_HflX_N_sf"/>
</dbReference>
<dbReference type="InterPro" id="IPR032305">
    <property type="entry name" value="GTP-bd_M"/>
</dbReference>
<evidence type="ECO:0000256" key="5">
    <source>
        <dbReference type="HAMAP-Rule" id="MF_00900"/>
    </source>
</evidence>
<dbReference type="PIRSF" id="PIRSF006809">
    <property type="entry name" value="GTP-binding_hflX_prd"/>
    <property type="match status" value="1"/>
</dbReference>
<dbReference type="InterPro" id="IPR016496">
    <property type="entry name" value="GTPase_HflX"/>
</dbReference>
<sequence length="428" mass="49258">MITVNKINKNAILVYVVLSKSEDIPWNIKELLDLAYSSDIQVLDTLLVKNLRIVNSKYFISKGKILELESKIKENLASVVLFSCILSPNQERNLVKLFGCKVIDRNQLILNIFADRARTYEGKLQVQLAQLRYLNSRLTHEWNHLERQKGGIGVRGGPGEMQLENDRRLLSKRIFRVLSDLKKIENQRKQNRRHRVKIGIPTISLVGYTNVGKSTLFNIMTSAHVDTAKKLFVTLDPTFRRIGKRKKSSAILVDTVGFIQNLPKDLITSFKSTLQETVESTLLLHVVDVSSNKINQHIKTVNDILREINIKNIPVLLIMNKIDLIDKIEPHIDRNFDGRPIRVWLSAHNRVGIDLLNKAIDELLPNNMVSYKLMVPINSSLYQKLYKLQAVTRFYHGNENMAKLKVDLSFEDWNYLTKCHGSLHDYIV</sequence>
<comment type="function">
    <text evidence="5">GTPase that associates with the 50S ribosomal subunit and may have a role during protein synthesis or ribosome biogenesis.</text>
</comment>
<feature type="domain" description="Hflx-type G" evidence="8">
    <location>
        <begin position="201"/>
        <end position="368"/>
    </location>
</feature>
<dbReference type="KEGG" id="bva:BVAF_080"/>
<keyword evidence="3 7" id="KW-0460">Magnesium</keyword>
<dbReference type="RefSeq" id="WP_013516414.1">
    <property type="nucleotide sequence ID" value="NC_014909.2"/>
</dbReference>
<evidence type="ECO:0000256" key="1">
    <source>
        <dbReference type="ARBA" id="ARBA00022723"/>
    </source>
</evidence>
<comment type="subcellular location">
    <subcellularLocation>
        <location evidence="5">Cytoplasm</location>
    </subcellularLocation>
    <text evidence="5">May associate with membranes.</text>
</comment>
<dbReference type="CDD" id="cd01878">
    <property type="entry name" value="HflX"/>
    <property type="match status" value="1"/>
</dbReference>
<dbReference type="GO" id="GO:0003924">
    <property type="term" value="F:GTPase activity"/>
    <property type="evidence" value="ECO:0007669"/>
    <property type="project" value="UniProtKB-UniRule"/>
</dbReference>
<reference evidence="9 10" key="1">
    <citation type="journal article" date="2010" name="BMC Genomics">
        <title>Unprecedented loss of ammonia assimilation capability in a urease-encoding bacterial mutualist.</title>
        <authorList>
            <person name="Williams L.E."/>
            <person name="Wernegreen J.J."/>
        </authorList>
    </citation>
    <scope>NUCLEOTIDE SEQUENCE [LARGE SCALE GENOMIC DNA]</scope>
    <source>
        <strain evidence="9 10">BVAF</strain>
    </source>
</reference>